<dbReference type="InterPro" id="IPR006665">
    <property type="entry name" value="OmpA-like"/>
</dbReference>
<dbReference type="PROSITE" id="PS51123">
    <property type="entry name" value="OMPA_2"/>
    <property type="match status" value="1"/>
</dbReference>
<keyword evidence="2" id="KW-0812">Transmembrane</keyword>
<sequence>MNWLQRTSDNIDKEEKPNFWTSYADIMAGLLLMFILLLMVVILDYKDTLAEKTREIESKQVMIEEKQTMIEEKQGKIEEMLGVRKDIVEALKEEFSDTDLKLEIDNETGAIRIPGEVFFEIDSTEVSTDGIKNLKEFVPNYVAVLLGDNFRKHISQIIVEGHTDDQGSYMYNLELSQGRALEVVKEIYGDRFSDFKYKKILLEYLTANGRSYSQPIYKADNSIDRERSRRVEFKFRLKDKDMIKELQRTLESKE</sequence>
<organism evidence="4 5">
    <name type="scientific">Orenia metallireducens</name>
    <dbReference type="NCBI Taxonomy" id="1413210"/>
    <lineage>
        <taxon>Bacteria</taxon>
        <taxon>Bacillati</taxon>
        <taxon>Bacillota</taxon>
        <taxon>Clostridia</taxon>
        <taxon>Halanaerobiales</taxon>
        <taxon>Halobacteroidaceae</taxon>
        <taxon>Orenia</taxon>
    </lineage>
</organism>
<reference evidence="5" key="1">
    <citation type="submission" date="2017-09" db="EMBL/GenBank/DDBJ databases">
        <authorList>
            <person name="Varghese N."/>
            <person name="Submissions S."/>
        </authorList>
    </citation>
    <scope>NUCLEOTIDE SEQUENCE [LARGE SCALE GENOMIC DNA]</scope>
    <source>
        <strain evidence="5">MSL47</strain>
    </source>
</reference>
<evidence type="ECO:0000259" key="3">
    <source>
        <dbReference type="PROSITE" id="PS51123"/>
    </source>
</evidence>
<dbReference type="SUPFAM" id="SSF103088">
    <property type="entry name" value="OmpA-like"/>
    <property type="match status" value="1"/>
</dbReference>
<dbReference type="GO" id="GO:0016020">
    <property type="term" value="C:membrane"/>
    <property type="evidence" value="ECO:0007669"/>
    <property type="project" value="UniProtKB-UniRule"/>
</dbReference>
<dbReference type="Gene3D" id="3.30.1330.60">
    <property type="entry name" value="OmpA-like domain"/>
    <property type="match status" value="1"/>
</dbReference>
<proteinExistence type="predicted"/>
<evidence type="ECO:0000313" key="5">
    <source>
        <dbReference type="Proteomes" id="UP000219573"/>
    </source>
</evidence>
<dbReference type="Proteomes" id="UP000219573">
    <property type="component" value="Unassembled WGS sequence"/>
</dbReference>
<dbReference type="PANTHER" id="PTHR30329">
    <property type="entry name" value="STATOR ELEMENT OF FLAGELLAR MOTOR COMPLEX"/>
    <property type="match status" value="1"/>
</dbReference>
<keyword evidence="2" id="KW-1133">Transmembrane helix</keyword>
<dbReference type="InterPro" id="IPR050330">
    <property type="entry name" value="Bact_OuterMem_StrucFunc"/>
</dbReference>
<protein>
    <submittedName>
        <fullName evidence="4">Chemotaxis protein MotB</fullName>
    </submittedName>
</protein>
<gene>
    <name evidence="4" type="ORF">SAMN06265827_12919</name>
</gene>
<evidence type="ECO:0000256" key="1">
    <source>
        <dbReference type="PROSITE-ProRule" id="PRU00473"/>
    </source>
</evidence>
<name>A0A285I233_9FIRM</name>
<keyword evidence="1 2" id="KW-0472">Membrane</keyword>
<accession>A0A285I233</accession>
<evidence type="ECO:0000256" key="2">
    <source>
        <dbReference type="SAM" id="Phobius"/>
    </source>
</evidence>
<dbReference type="AlphaFoldDB" id="A0A285I233"/>
<dbReference type="InterPro" id="IPR036737">
    <property type="entry name" value="OmpA-like_sf"/>
</dbReference>
<dbReference type="Pfam" id="PF00691">
    <property type="entry name" value="OmpA"/>
    <property type="match status" value="1"/>
</dbReference>
<keyword evidence="5" id="KW-1185">Reference proteome</keyword>
<feature type="transmembrane region" description="Helical" evidence="2">
    <location>
        <begin position="20"/>
        <end position="43"/>
    </location>
</feature>
<feature type="domain" description="OmpA-like" evidence="3">
    <location>
        <begin position="106"/>
        <end position="239"/>
    </location>
</feature>
<dbReference type="RefSeq" id="WP_097019082.1">
    <property type="nucleotide sequence ID" value="NZ_OBDZ01000029.1"/>
</dbReference>
<evidence type="ECO:0000313" key="4">
    <source>
        <dbReference type="EMBL" id="SNY42014.1"/>
    </source>
</evidence>
<dbReference type="CDD" id="cd07185">
    <property type="entry name" value="OmpA_C-like"/>
    <property type="match status" value="1"/>
</dbReference>
<dbReference type="OrthoDB" id="9805566at2"/>
<dbReference type="PANTHER" id="PTHR30329:SF21">
    <property type="entry name" value="LIPOPROTEIN YIAD-RELATED"/>
    <property type="match status" value="1"/>
</dbReference>
<dbReference type="EMBL" id="OBDZ01000029">
    <property type="protein sequence ID" value="SNY42014.1"/>
    <property type="molecule type" value="Genomic_DNA"/>
</dbReference>